<proteinExistence type="predicted"/>
<keyword evidence="3" id="KW-1185">Reference proteome</keyword>
<comment type="caution">
    <text evidence="2">The sequence shown here is derived from an EMBL/GenBank/DDBJ whole genome shotgun (WGS) entry which is preliminary data.</text>
</comment>
<feature type="compositionally biased region" description="Basic and acidic residues" evidence="1">
    <location>
        <begin position="69"/>
        <end position="84"/>
    </location>
</feature>
<evidence type="ECO:0000256" key="1">
    <source>
        <dbReference type="SAM" id="MobiDB-lite"/>
    </source>
</evidence>
<dbReference type="EMBL" id="QORN01000029">
    <property type="protein sequence ID" value="MBD5806997.1"/>
    <property type="molecule type" value="Genomic_DNA"/>
</dbReference>
<accession>A0ABR8P8A0</accession>
<feature type="region of interest" description="Disordered" evidence="1">
    <location>
        <begin position="54"/>
        <end position="99"/>
    </location>
</feature>
<reference evidence="2 3" key="1">
    <citation type="submission" date="2018-07" db="EMBL/GenBank/DDBJ databases">
        <title>Phylogenomic Insights into understanding Host Adaptation of Lactobacillus reuteri by a novel species, Lactobacillus spp. M31.</title>
        <authorList>
            <person name="Sharma S."/>
            <person name="Patil P."/>
            <person name="Korpole S."/>
            <person name="Patil P.B."/>
        </authorList>
    </citation>
    <scope>NUCLEOTIDE SEQUENCE [LARGE SCALE GENOMIC DNA]</scope>
    <source>
        <strain evidence="2 3">M31</strain>
    </source>
</reference>
<gene>
    <name evidence="2" type="ORF">DTK66_07810</name>
</gene>
<name>A0ABR8P8A0_9LACO</name>
<dbReference type="Proteomes" id="UP000704341">
    <property type="component" value="Unassembled WGS sequence"/>
</dbReference>
<evidence type="ECO:0000313" key="2">
    <source>
        <dbReference type="EMBL" id="MBD5806997.1"/>
    </source>
</evidence>
<sequence length="99" mass="11703">MGYNLNIDIDNEGALRLAIQGQQIPPWVYENSQVAHENKRVRLAAIHLQAIEEAQQNQQRKRHTQLQKQEQEDKDSQLNRPKDKVQHRHAKKQEDEFTL</sequence>
<protein>
    <submittedName>
        <fullName evidence="2">Uncharacterized protein</fullName>
    </submittedName>
</protein>
<evidence type="ECO:0000313" key="3">
    <source>
        <dbReference type="Proteomes" id="UP000704341"/>
    </source>
</evidence>
<organism evidence="2 3">
    <name type="scientific">Limosilactobacillus walteri</name>
    <dbReference type="NCBI Taxonomy" id="2268022"/>
    <lineage>
        <taxon>Bacteria</taxon>
        <taxon>Bacillati</taxon>
        <taxon>Bacillota</taxon>
        <taxon>Bacilli</taxon>
        <taxon>Lactobacillales</taxon>
        <taxon>Lactobacillaceae</taxon>
        <taxon>Limosilactobacillus</taxon>
    </lineage>
</organism>
<dbReference type="RefSeq" id="WP_172467650.1">
    <property type="nucleotide sequence ID" value="NZ_QORN01000029.1"/>
</dbReference>